<dbReference type="GO" id="GO:0005811">
    <property type="term" value="C:lipid droplet"/>
    <property type="evidence" value="ECO:0007669"/>
    <property type="project" value="InterPro"/>
</dbReference>
<dbReference type="GO" id="GO:0016866">
    <property type="term" value="F:intramolecular transferase activity"/>
    <property type="evidence" value="ECO:0007669"/>
    <property type="project" value="InterPro"/>
</dbReference>
<reference evidence="1" key="1">
    <citation type="journal article" date="2017" name="Nature">
        <title>The sunflower genome provides insights into oil metabolism, flowering and Asterid evolution.</title>
        <authorList>
            <person name="Badouin H."/>
            <person name="Gouzy J."/>
            <person name="Grassa C.J."/>
            <person name="Murat F."/>
            <person name="Staton S.E."/>
            <person name="Cottret L."/>
            <person name="Lelandais-Briere C."/>
            <person name="Owens G.L."/>
            <person name="Carrere S."/>
            <person name="Mayjonade B."/>
            <person name="Legrand L."/>
            <person name="Gill N."/>
            <person name="Kane N.C."/>
            <person name="Bowers J.E."/>
            <person name="Hubner S."/>
            <person name="Bellec A."/>
            <person name="Berard A."/>
            <person name="Berges H."/>
            <person name="Blanchet N."/>
            <person name="Boniface M.C."/>
            <person name="Brunel D."/>
            <person name="Catrice O."/>
            <person name="Chaidir N."/>
            <person name="Claudel C."/>
            <person name="Donnadieu C."/>
            <person name="Faraut T."/>
            <person name="Fievet G."/>
            <person name="Helmstetter N."/>
            <person name="King M."/>
            <person name="Knapp S.J."/>
            <person name="Lai Z."/>
            <person name="Le Paslier M.C."/>
            <person name="Lippi Y."/>
            <person name="Lorenzon L."/>
            <person name="Mandel J.R."/>
            <person name="Marage G."/>
            <person name="Marchand G."/>
            <person name="Marquand E."/>
            <person name="Bret-Mestries E."/>
            <person name="Morien E."/>
            <person name="Nambeesan S."/>
            <person name="Nguyen T."/>
            <person name="Pegot-Espagnet P."/>
            <person name="Pouilly N."/>
            <person name="Raftis F."/>
            <person name="Sallet E."/>
            <person name="Schiex T."/>
            <person name="Thomas J."/>
            <person name="Vandecasteele C."/>
            <person name="Vares D."/>
            <person name="Vear F."/>
            <person name="Vautrin S."/>
            <person name="Crespi M."/>
            <person name="Mangin B."/>
            <person name="Burke J.M."/>
            <person name="Salse J."/>
            <person name="Munos S."/>
            <person name="Vincourt P."/>
            <person name="Rieseberg L.H."/>
            <person name="Langlade N.B."/>
        </authorList>
    </citation>
    <scope>NUCLEOTIDE SEQUENCE</scope>
    <source>
        <tissue evidence="1">Leaves</tissue>
    </source>
</reference>
<keyword evidence="2" id="KW-1185">Reference proteome</keyword>
<gene>
    <name evidence="1" type="ORF">HanXRQr2_Chr01g0006321</name>
</gene>
<dbReference type="PANTHER" id="PTHR11764">
    <property type="entry name" value="TERPENE CYCLASE/MUTASE FAMILY MEMBER"/>
    <property type="match status" value="1"/>
</dbReference>
<reference evidence="1" key="2">
    <citation type="submission" date="2020-06" db="EMBL/GenBank/DDBJ databases">
        <title>Helianthus annuus Genome sequencing and assembly Release 2.</title>
        <authorList>
            <person name="Gouzy J."/>
            <person name="Langlade N."/>
            <person name="Munos S."/>
        </authorList>
    </citation>
    <scope>NUCLEOTIDE SEQUENCE</scope>
    <source>
        <tissue evidence="1">Leaves</tissue>
    </source>
</reference>
<evidence type="ECO:0008006" key="3">
    <source>
        <dbReference type="Google" id="ProtNLM"/>
    </source>
</evidence>
<protein>
    <recommendedName>
        <fullName evidence="3">Terpenoid cyclases/protein prenyltransferase alpha-alpha toroid</fullName>
    </recommendedName>
</protein>
<proteinExistence type="predicted"/>
<comment type="caution">
    <text evidence="1">The sequence shown here is derived from an EMBL/GenBank/DDBJ whole genome shotgun (WGS) entry which is preliminary data.</text>
</comment>
<dbReference type="AlphaFoldDB" id="A0A9K3JSW9"/>
<evidence type="ECO:0000313" key="2">
    <source>
        <dbReference type="Proteomes" id="UP000215914"/>
    </source>
</evidence>
<evidence type="ECO:0000313" key="1">
    <source>
        <dbReference type="EMBL" id="KAF5820799.1"/>
    </source>
</evidence>
<dbReference type="PANTHER" id="PTHR11764:SF68">
    <property type="entry name" value="TERPENE CYCLASE_MUTASE FAMILY MEMBER"/>
    <property type="match status" value="1"/>
</dbReference>
<sequence length="70" mass="8294">MWELKIAEGNGPYLYSTNNFVGRQFWEFNPNVGTLEEKEEIERLRENFKVSRRDGGFHACGDLLMRRQVN</sequence>
<dbReference type="Proteomes" id="UP000215914">
    <property type="component" value="Unassembled WGS sequence"/>
</dbReference>
<dbReference type="EMBL" id="MNCJ02000316">
    <property type="protein sequence ID" value="KAF5820799.1"/>
    <property type="molecule type" value="Genomic_DNA"/>
</dbReference>
<dbReference type="InterPro" id="IPR018333">
    <property type="entry name" value="Squalene_cyclase"/>
</dbReference>
<accession>A0A9K3JSW9</accession>
<name>A0A9K3JSW9_HELAN</name>
<organism evidence="1 2">
    <name type="scientific">Helianthus annuus</name>
    <name type="common">Common sunflower</name>
    <dbReference type="NCBI Taxonomy" id="4232"/>
    <lineage>
        <taxon>Eukaryota</taxon>
        <taxon>Viridiplantae</taxon>
        <taxon>Streptophyta</taxon>
        <taxon>Embryophyta</taxon>
        <taxon>Tracheophyta</taxon>
        <taxon>Spermatophyta</taxon>
        <taxon>Magnoliopsida</taxon>
        <taxon>eudicotyledons</taxon>
        <taxon>Gunneridae</taxon>
        <taxon>Pentapetalae</taxon>
        <taxon>asterids</taxon>
        <taxon>campanulids</taxon>
        <taxon>Asterales</taxon>
        <taxon>Asteraceae</taxon>
        <taxon>Asteroideae</taxon>
        <taxon>Heliantheae alliance</taxon>
        <taxon>Heliantheae</taxon>
        <taxon>Helianthus</taxon>
    </lineage>
</organism>
<dbReference type="Gramene" id="mRNA:HanXRQr2_Chr01g0006321">
    <property type="protein sequence ID" value="CDS:HanXRQr2_Chr01g0006321.1"/>
    <property type="gene ID" value="HanXRQr2_Chr01g0006321"/>
</dbReference>
<dbReference type="GO" id="GO:0016104">
    <property type="term" value="P:triterpenoid biosynthetic process"/>
    <property type="evidence" value="ECO:0007669"/>
    <property type="project" value="InterPro"/>
</dbReference>